<dbReference type="EMBL" id="CP062983">
    <property type="protein sequence ID" value="QPC83058.1"/>
    <property type="molecule type" value="Genomic_DNA"/>
</dbReference>
<dbReference type="RefSeq" id="WP_195171127.1">
    <property type="nucleotide sequence ID" value="NZ_CP062983.1"/>
</dbReference>
<dbReference type="AlphaFoldDB" id="A0A7S8E9U2"/>
<sequence length="854" mass="96093">MADSPVRHIDDDASIYAAEIVPPEGGEYGAKYHVDLVRASVDEYGLGHEQRLTVGQHNSWMEAEEQLYELEDGLAENSLAAWGENAERLREQPFEEDIFYMAVTYPPDSREGDEPAVSHLLAIGEHSVRSAKLVTGDRESVERVVDQLDLLQAEAGIDPMLQGAQLESEIHAGGTPTTPLFDPDDGAVRHVDGGGTAHWFAIVEQTEPEGNPYELRYFRELNVEDGTQHQDSYPVMPLPDDDPSSAWALPGLEMYLQKGDVFMAQQFAHDVADAYGQEFPEPMDLPSLDPRPEYYFGYGVSDNNEPSLEAVKTWMQGAERRFDTLTVGEYGMYEEAAVDERELETLMDTEGVEAALNLAESMAVAGGYLDPERDDPRIFFEDDAPPDAFTTNRERELARPSYSIGAISANGESFLDVYKEWGTDDYERLVVPQPDWDAAHDNAVLANEMLDENRLQDAMRLVEVAGIEAGVIDPERDDPRLFTQGPLDAFQTIREEQIDDDLASYGVTWRESHEWASEAEQIGKEADVAKPNEFELIPEHDDRHLLEPLDSTVNYAVVVQASDPDTLELAVEKVWKSENGQAGFESQTVQTYDPEDGRETAEAERDALLEVYDERGLEAMMHKAELQAMQNGYLDPHRANLGLFRDGPQDRFETLAQQLENETNPYWNTEGEVIDEPESEPSAQNPYWRLDTIPVNDPKGEQLGHALHMVVYDGIEHDPERVGTPPMAEDEPFRMLEMAHFETTEAADKFGKEFNGYLMPGLLEGPELAVEVARLEELPVDWKSLEGDDLKAYQDGQYTLTHDLSDWHPYNPNAERDARTEAEGIYTDPIHYFTSFNENEDDPKIEPVAPDFDL</sequence>
<gene>
    <name evidence="1" type="ORF">G4Y79_01390</name>
</gene>
<name>A0A7S8E9U2_9CHLR</name>
<proteinExistence type="predicted"/>
<evidence type="ECO:0000313" key="2">
    <source>
        <dbReference type="Proteomes" id="UP000594468"/>
    </source>
</evidence>
<accession>A0A7S8E9U2</accession>
<reference evidence="1 2" key="1">
    <citation type="submission" date="2020-02" db="EMBL/GenBank/DDBJ databases">
        <authorList>
            <person name="Zheng R.K."/>
            <person name="Sun C.M."/>
        </authorList>
    </citation>
    <scope>NUCLEOTIDE SEQUENCE [LARGE SCALE GENOMIC DNA]</scope>
    <source>
        <strain evidence="2">rifampicinis</strain>
    </source>
</reference>
<dbReference type="Proteomes" id="UP000594468">
    <property type="component" value="Chromosome"/>
</dbReference>
<protein>
    <submittedName>
        <fullName evidence="1">Uncharacterized protein</fullName>
    </submittedName>
</protein>
<keyword evidence="2" id="KW-1185">Reference proteome</keyword>
<organism evidence="1 2">
    <name type="scientific">Phototrophicus methaneseepsis</name>
    <dbReference type="NCBI Taxonomy" id="2710758"/>
    <lineage>
        <taxon>Bacteria</taxon>
        <taxon>Bacillati</taxon>
        <taxon>Chloroflexota</taxon>
        <taxon>Candidatus Thermofontia</taxon>
        <taxon>Phototrophicales</taxon>
        <taxon>Phototrophicaceae</taxon>
        <taxon>Phototrophicus</taxon>
    </lineage>
</organism>
<dbReference type="KEGG" id="pmet:G4Y79_01390"/>
<evidence type="ECO:0000313" key="1">
    <source>
        <dbReference type="EMBL" id="QPC83058.1"/>
    </source>
</evidence>